<feature type="compositionally biased region" description="Low complexity" evidence="12">
    <location>
        <begin position="369"/>
        <end position="382"/>
    </location>
</feature>
<evidence type="ECO:0000256" key="12">
    <source>
        <dbReference type="SAM" id="MobiDB-lite"/>
    </source>
</evidence>
<dbReference type="Pfam" id="PF00046">
    <property type="entry name" value="Homeodomain"/>
    <property type="match status" value="1"/>
</dbReference>
<proteinExistence type="inferred from homology"/>
<dbReference type="Pfam" id="PF19536">
    <property type="entry name" value="POU2F1_C"/>
    <property type="match status" value="1"/>
</dbReference>
<accession>A0A6P9BGG7</accession>
<evidence type="ECO:0000256" key="11">
    <source>
        <dbReference type="RuleBase" id="RU361194"/>
    </source>
</evidence>
<dbReference type="InterPro" id="IPR050255">
    <property type="entry name" value="POU_domain_TF"/>
</dbReference>
<evidence type="ECO:0000256" key="10">
    <source>
        <dbReference type="RuleBase" id="RU000682"/>
    </source>
</evidence>
<evidence type="ECO:0000259" key="14">
    <source>
        <dbReference type="PROSITE" id="PS51179"/>
    </source>
</evidence>
<dbReference type="FunFam" id="1.10.10.60:FF:000005">
    <property type="entry name" value="POU domain protein"/>
    <property type="match status" value="1"/>
</dbReference>
<dbReference type="Gene3D" id="1.10.260.40">
    <property type="entry name" value="lambda repressor-like DNA-binding domains"/>
    <property type="match status" value="1"/>
</dbReference>
<keyword evidence="4 9" id="KW-0238">DNA-binding</keyword>
<keyword evidence="15" id="KW-1185">Reference proteome</keyword>
<sequence>MLDCSDYVLDSRMNTPSETNKPVKMESGDGETGTQTNGLDFQKQTVPVPGAISTAQAFLGHLHQVQLPGSSLQAAAQSLNVQSKSNEESGDTQQPSQPSQQPSVQAAIPQTQLMLAGGQITGLTLTPAQQQLLLQQAQAQLLAAAVQHSASQQHNAAGATISASAATPMTQIPLSQPIQIAQDLQHLQQLQQQNLNLQQFVLVHPTTNLQPAQFIISQTPQGQQGLLQAQNLLTQLPQQSQANLLQSQPSITFTSQQPATPTRTIAATPIQSLPQSQTTPKRIDTPSLEEPSDLEELEQFAKTFKQRRIKLGFTQGDVGLAMGKLYGNDFSQTTISRFEALNLSFKNMCKLKPLLEKWLNDAENLSSDSALSSPSALNSPGLGIEGLNRRRKKRTSIETNIRVALEKSFLENQKPTSEEITMIADQLKMEKEVIRVWFCNRRQKEKRINPPSSGGTSNSPIKAMFPCPTSLVATTPSLVTSSAATALTVNPGLPLTSATVTSLAVSGTTETIPNNTATVISTAPPASSAVTSPSLSPSPSASASTSEASSASETTTTQTTSTPLTSALGTSQVMVTASGLQTAAAAALQGAAQLPANASLAAMAAAAGLNPGLMASSQFAAGGALLSLNPGTLGGALSPALMSNSTLATIQALASGGSLPITSLDATGNLVFANAGGTPNIVTAPLFLNPQNLSLLTSNPVSLVSAAAASAGASGPVASLHATSTSAESIQNSLFTVASASGAASTTTTASKAQ</sequence>
<feature type="region of interest" description="Disordered" evidence="12">
    <location>
        <begin position="369"/>
        <end position="390"/>
    </location>
</feature>
<name>A0A6P9BGG7_PANGU</name>
<keyword evidence="7 11" id="KW-0804">Transcription</keyword>
<comment type="similarity">
    <text evidence="2">Belongs to the POU transcription factor family. Class-2 subfamily.</text>
</comment>
<dbReference type="Pfam" id="PF00157">
    <property type="entry name" value="Pou"/>
    <property type="match status" value="1"/>
</dbReference>
<dbReference type="InterPro" id="IPR045703">
    <property type="entry name" value="POU2F1_C"/>
</dbReference>
<dbReference type="AlphaFoldDB" id="A0A6P9BGG7"/>
<dbReference type="InterPro" id="IPR000972">
    <property type="entry name" value="TF_octamer"/>
</dbReference>
<evidence type="ECO:0000256" key="9">
    <source>
        <dbReference type="PROSITE-ProRule" id="PRU00108"/>
    </source>
</evidence>
<comment type="subcellular location">
    <subcellularLocation>
        <location evidence="1 9 10">Nucleus</location>
    </subcellularLocation>
</comment>
<dbReference type="PROSITE" id="PS51179">
    <property type="entry name" value="POU_3"/>
    <property type="match status" value="1"/>
</dbReference>
<evidence type="ECO:0000256" key="3">
    <source>
        <dbReference type="ARBA" id="ARBA00023015"/>
    </source>
</evidence>
<dbReference type="PROSITE" id="PS50071">
    <property type="entry name" value="HOMEOBOX_2"/>
    <property type="match status" value="1"/>
</dbReference>
<dbReference type="FunFam" id="1.10.260.40:FF:000001">
    <property type="entry name" value="POU domain protein"/>
    <property type="match status" value="1"/>
</dbReference>
<feature type="compositionally biased region" description="Polar residues" evidence="12">
    <location>
        <begin position="32"/>
        <end position="45"/>
    </location>
</feature>
<dbReference type="SUPFAM" id="SSF46689">
    <property type="entry name" value="Homeodomain-like"/>
    <property type="match status" value="1"/>
</dbReference>
<protein>
    <recommendedName>
        <fullName evidence="11">POU domain protein</fullName>
    </recommendedName>
</protein>
<dbReference type="GO" id="GO:0005634">
    <property type="term" value="C:nucleus"/>
    <property type="evidence" value="ECO:0007669"/>
    <property type="project" value="UniProtKB-SubCell"/>
</dbReference>
<evidence type="ECO:0000256" key="7">
    <source>
        <dbReference type="ARBA" id="ARBA00023163"/>
    </source>
</evidence>
<dbReference type="SMART" id="SM00389">
    <property type="entry name" value="HOX"/>
    <property type="match status" value="1"/>
</dbReference>
<feature type="compositionally biased region" description="Low complexity" evidence="12">
    <location>
        <begin position="93"/>
        <end position="103"/>
    </location>
</feature>
<dbReference type="InterPro" id="IPR001356">
    <property type="entry name" value="HD"/>
</dbReference>
<dbReference type="Gene3D" id="1.10.10.60">
    <property type="entry name" value="Homeodomain-like"/>
    <property type="match status" value="1"/>
</dbReference>
<evidence type="ECO:0000313" key="15">
    <source>
        <dbReference type="Proteomes" id="UP001652622"/>
    </source>
</evidence>
<feature type="region of interest" description="Disordered" evidence="12">
    <location>
        <begin position="266"/>
        <end position="292"/>
    </location>
</feature>
<feature type="domain" description="POU-specific" evidence="14">
    <location>
        <begin position="289"/>
        <end position="363"/>
    </location>
</feature>
<dbReference type="OrthoDB" id="6358449at2759"/>
<dbReference type="PROSITE" id="PS00027">
    <property type="entry name" value="HOMEOBOX_1"/>
    <property type="match status" value="1"/>
</dbReference>
<dbReference type="InterPro" id="IPR017970">
    <property type="entry name" value="Homeobox_CS"/>
</dbReference>
<dbReference type="InterPro" id="IPR010982">
    <property type="entry name" value="Lambda_DNA-bd_dom_sf"/>
</dbReference>
<dbReference type="PANTHER" id="PTHR11636:SF47">
    <property type="entry name" value="POU DOMAIN, CLASS 2, TRANSCRIPTION FACTOR 1"/>
    <property type="match status" value="1"/>
</dbReference>
<dbReference type="SMART" id="SM00352">
    <property type="entry name" value="POU"/>
    <property type="match status" value="1"/>
</dbReference>
<dbReference type="Proteomes" id="UP001652622">
    <property type="component" value="Unplaced"/>
</dbReference>
<evidence type="ECO:0000256" key="6">
    <source>
        <dbReference type="ARBA" id="ARBA00023159"/>
    </source>
</evidence>
<evidence type="ECO:0000256" key="8">
    <source>
        <dbReference type="ARBA" id="ARBA00023242"/>
    </source>
</evidence>
<gene>
    <name evidence="16" type="primary">POU2F1</name>
</gene>
<keyword evidence="5 9" id="KW-0371">Homeobox</keyword>
<dbReference type="RefSeq" id="XP_034269913.1">
    <property type="nucleotide sequence ID" value="XM_034414022.2"/>
</dbReference>
<dbReference type="PROSITE" id="PS00465">
    <property type="entry name" value="POU_2"/>
    <property type="match status" value="1"/>
</dbReference>
<keyword evidence="3" id="KW-0805">Transcription regulation</keyword>
<feature type="DNA-binding region" description="Homeobox" evidence="9">
    <location>
        <begin position="390"/>
        <end position="449"/>
    </location>
</feature>
<dbReference type="GO" id="GO:0000978">
    <property type="term" value="F:RNA polymerase II cis-regulatory region sequence-specific DNA binding"/>
    <property type="evidence" value="ECO:0007669"/>
    <property type="project" value="TreeGrafter"/>
</dbReference>
<keyword evidence="8 9" id="KW-0539">Nucleus</keyword>
<dbReference type="InterPro" id="IPR009057">
    <property type="entry name" value="Homeodomain-like_sf"/>
</dbReference>
<dbReference type="InterPro" id="IPR000327">
    <property type="entry name" value="POU_dom"/>
</dbReference>
<dbReference type="CDD" id="cd00086">
    <property type="entry name" value="homeodomain"/>
    <property type="match status" value="1"/>
</dbReference>
<feature type="region of interest" description="Disordered" evidence="12">
    <location>
        <begin position="516"/>
        <end position="565"/>
    </location>
</feature>
<evidence type="ECO:0000256" key="4">
    <source>
        <dbReference type="ARBA" id="ARBA00023125"/>
    </source>
</evidence>
<feature type="region of interest" description="Disordered" evidence="12">
    <location>
        <begin position="1"/>
        <end position="45"/>
    </location>
</feature>
<evidence type="ECO:0000256" key="2">
    <source>
        <dbReference type="ARBA" id="ARBA00008879"/>
    </source>
</evidence>
<evidence type="ECO:0000259" key="13">
    <source>
        <dbReference type="PROSITE" id="PS50071"/>
    </source>
</evidence>
<dbReference type="PANTHER" id="PTHR11636">
    <property type="entry name" value="POU DOMAIN"/>
    <property type="match status" value="1"/>
</dbReference>
<dbReference type="PROSITE" id="PS00035">
    <property type="entry name" value="POU_1"/>
    <property type="match status" value="1"/>
</dbReference>
<reference evidence="16" key="1">
    <citation type="submission" date="2025-08" db="UniProtKB">
        <authorList>
            <consortium name="RefSeq"/>
        </authorList>
    </citation>
    <scope>IDENTIFICATION</scope>
    <source>
        <tissue evidence="16">Blood</tissue>
    </source>
</reference>
<evidence type="ECO:0000313" key="16">
    <source>
        <dbReference type="RefSeq" id="XP_034269913.1"/>
    </source>
</evidence>
<dbReference type="SUPFAM" id="SSF47413">
    <property type="entry name" value="lambda repressor-like DNA-binding domains"/>
    <property type="match status" value="1"/>
</dbReference>
<feature type="region of interest" description="Disordered" evidence="12">
    <location>
        <begin position="76"/>
        <end position="106"/>
    </location>
</feature>
<evidence type="ECO:0000256" key="5">
    <source>
        <dbReference type="ARBA" id="ARBA00023155"/>
    </source>
</evidence>
<dbReference type="InterPro" id="IPR013847">
    <property type="entry name" value="POU"/>
</dbReference>
<dbReference type="CTD" id="5451"/>
<keyword evidence="6" id="KW-0010">Activator</keyword>
<feature type="domain" description="Homeobox" evidence="13">
    <location>
        <begin position="388"/>
        <end position="448"/>
    </location>
</feature>
<organism evidence="15 16">
    <name type="scientific">Pantherophis guttatus</name>
    <name type="common">Corn snake</name>
    <name type="synonym">Elaphe guttata</name>
    <dbReference type="NCBI Taxonomy" id="94885"/>
    <lineage>
        <taxon>Eukaryota</taxon>
        <taxon>Metazoa</taxon>
        <taxon>Chordata</taxon>
        <taxon>Craniata</taxon>
        <taxon>Vertebrata</taxon>
        <taxon>Euteleostomi</taxon>
        <taxon>Lepidosauria</taxon>
        <taxon>Squamata</taxon>
        <taxon>Bifurcata</taxon>
        <taxon>Unidentata</taxon>
        <taxon>Episquamata</taxon>
        <taxon>Toxicofera</taxon>
        <taxon>Serpentes</taxon>
        <taxon>Colubroidea</taxon>
        <taxon>Colubridae</taxon>
        <taxon>Colubrinae</taxon>
        <taxon>Pantherophis</taxon>
    </lineage>
</organism>
<dbReference type="PRINTS" id="PR00028">
    <property type="entry name" value="POUDOMAIN"/>
</dbReference>
<evidence type="ECO:0000256" key="1">
    <source>
        <dbReference type="ARBA" id="ARBA00004123"/>
    </source>
</evidence>
<dbReference type="GeneID" id="117663654"/>
<dbReference type="GO" id="GO:0000981">
    <property type="term" value="F:DNA-binding transcription factor activity, RNA polymerase II-specific"/>
    <property type="evidence" value="ECO:0007669"/>
    <property type="project" value="InterPro"/>
</dbReference>
<dbReference type="PRINTS" id="PR00029">
    <property type="entry name" value="OCTAMER"/>
</dbReference>